<evidence type="ECO:0000256" key="3">
    <source>
        <dbReference type="ARBA" id="ARBA00022448"/>
    </source>
</evidence>
<dbReference type="SMR" id="A0A7I8WX86"/>
<protein>
    <submittedName>
        <fullName evidence="24">(pine wood nematode) hypothetical protein</fullName>
    </submittedName>
</protein>
<sequence length="1189" mass="135425">MFSFIPVVIASVFVIPVFCIEKQKVGVLIVVDEDQNSRLLSDRVKTTINDEIKELNLEAETFEWEVSLDGKDRQVNRLFVTKELVCRDLLNSSIAIFLVQCTRKENSAALAVFSAVGYALGFYRVPVIGVMVKDAQFSRKNVYPTFLRTSPPFSNEAFVFVHLLNALKYHQVVVITVAEDVNGQEFVQVFDSLSIRNKIQIQKHIEIEDANFNLTESLKGTTSNTIILYAKTSKAFRIFNESVELFVKGRVWLVNEAGFKADNVPRGVLSVRLRQTVLSSLRDALAVLRNGLEIFDDFIEVRPPSQCKINKNNEWINNIGQRFYDKMITSKVHSDYHDIEFDGNGDRTEASYDVLNHHADGDAIVGFMTHYGNLSINESSIVWPGDSLLKPQEITLPKNLKAVTVPDPPFTYSIPVAEKSQCKYYKTMFVEGGHVPGPWTPCTKKENLTYTSYHCCAGFAIDLLVQLSSMEAQRDATFEFELHLNDTYGGPVVTEDDLILNGMIGELDIGLADLAIGALSINPEREKYVDFSEPWLFHGIRVLEKWHPRDSPMESFLQPLKKSLWGALFVSVLVIGCIIYLLDWRSPFNIPYQKDIFTRPELEDTPVSFGEAMWFVWGVLLNSGVSEKTPRSFSARVLGIVWCGFCMIMVASYTANLAAFLVLDQPDKSLNGINDPKFRNPSINFSFGTVIHSNTYQYFKRQVELSTMFRKMESHNYKTAQEAINALLNESLGAFIWDSARLDFEASKNCDLRARGTLFGRSAYGIALRKNSPWTPYITSRILKLAETGDIQKMESKWIGTAGKEKCHHEIHKTPARLGLQNMRDLFILVAVGVVVGSILSFFEVQIGRKKLKEGKRKRLAFNYAQRWRLRARQQSADSGALKTIEDQQQDPPNRQTRSINLDFNERPCRVYCSRCRKAVTTIPKPVVGGFAMFCTVLLVVTFLWPCHVRENLASNQAQSHRESHFSVKPARNQLLFGLVACNPDGHKMTENGNADLVSKFPDVDPFLLQKWERIFTMFFDRNLSHNVDWGDFYLVVRRCRDVYGAESTQIGYARKSMEALWQGLCKAADADRDKLISLEEWVSLIKEVSKKKDDHPKWLDDYQSFMFKLFDVSSDGVLDMAEYADGMSLYGFSYRECVEAYKKFAVDQKGNHLDRVNPQQWKEMFLQLFFSTDREVPGNHLFGKVAEI</sequence>
<evidence type="ECO:0000256" key="9">
    <source>
        <dbReference type="ARBA" id="ARBA00023065"/>
    </source>
</evidence>
<evidence type="ECO:0000256" key="4">
    <source>
        <dbReference type="ARBA" id="ARBA00022475"/>
    </source>
</evidence>
<name>A0A7I8WX86_BURXY</name>
<dbReference type="InterPro" id="IPR028082">
    <property type="entry name" value="Peripla_BP_I"/>
</dbReference>
<comment type="subcellular location">
    <subcellularLocation>
        <location evidence="1">Cell membrane</location>
        <topology evidence="1">Multi-pass membrane protein</topology>
    </subcellularLocation>
    <subcellularLocation>
        <location evidence="16">Postsynaptic cell membrane</location>
    </subcellularLocation>
</comment>
<evidence type="ECO:0000256" key="17">
    <source>
        <dbReference type="PIRSR" id="PIRSR601508-1"/>
    </source>
</evidence>
<keyword evidence="6" id="KW-0106">Calcium</keyword>
<evidence type="ECO:0000256" key="22">
    <source>
        <dbReference type="SAM" id="SignalP"/>
    </source>
</evidence>
<dbReference type="Gene3D" id="1.10.238.10">
    <property type="entry name" value="EF-hand"/>
    <property type="match status" value="1"/>
</dbReference>
<dbReference type="SUPFAM" id="SSF53850">
    <property type="entry name" value="Periplasmic binding protein-like II"/>
    <property type="match status" value="1"/>
</dbReference>
<evidence type="ECO:0000256" key="20">
    <source>
        <dbReference type="SAM" id="MobiDB-lite"/>
    </source>
</evidence>
<dbReference type="SUPFAM" id="SSF81324">
    <property type="entry name" value="Voltage-gated potassium channels"/>
    <property type="match status" value="1"/>
</dbReference>
<evidence type="ECO:0000313" key="25">
    <source>
        <dbReference type="Proteomes" id="UP000659654"/>
    </source>
</evidence>
<organism evidence="24 25">
    <name type="scientific">Bursaphelenchus xylophilus</name>
    <name type="common">Pinewood nematode worm</name>
    <name type="synonym">Aphelenchoides xylophilus</name>
    <dbReference type="NCBI Taxonomy" id="6326"/>
    <lineage>
        <taxon>Eukaryota</taxon>
        <taxon>Metazoa</taxon>
        <taxon>Ecdysozoa</taxon>
        <taxon>Nematoda</taxon>
        <taxon>Chromadorea</taxon>
        <taxon>Rhabditida</taxon>
        <taxon>Tylenchina</taxon>
        <taxon>Tylenchomorpha</taxon>
        <taxon>Aphelenchoidea</taxon>
        <taxon>Aphelenchoididae</taxon>
        <taxon>Bursaphelenchus</taxon>
    </lineage>
</organism>
<dbReference type="InterPro" id="IPR018247">
    <property type="entry name" value="EF_Hand_1_Ca_BS"/>
</dbReference>
<dbReference type="Gene3D" id="3.40.50.2300">
    <property type="match status" value="1"/>
</dbReference>
<keyword evidence="25" id="KW-1185">Reference proteome</keyword>
<accession>A0A7I8WX86</accession>
<keyword evidence="19" id="KW-1015">Disulfide bond</keyword>
<keyword evidence="5 21" id="KW-0812">Transmembrane</keyword>
<feature type="region of interest" description="Disordered" evidence="20">
    <location>
        <begin position="875"/>
        <end position="899"/>
    </location>
</feature>
<dbReference type="Pfam" id="PF01094">
    <property type="entry name" value="ANF_receptor"/>
    <property type="match status" value="1"/>
</dbReference>
<comment type="caution">
    <text evidence="24">The sequence shown here is derived from an EMBL/GenBank/DDBJ whole genome shotgun (WGS) entry which is preliminary data.</text>
</comment>
<feature type="site" description="Crucial to convey clamshell closure to channel opening" evidence="18">
    <location>
        <position position="670"/>
    </location>
</feature>
<feature type="binding site" evidence="17">
    <location>
        <position position="520"/>
    </location>
    <ligand>
        <name>L-glutamate</name>
        <dbReference type="ChEBI" id="CHEBI:29985"/>
    </ligand>
</feature>
<dbReference type="Proteomes" id="UP000582659">
    <property type="component" value="Unassembled WGS sequence"/>
</dbReference>
<dbReference type="InterPro" id="IPR011992">
    <property type="entry name" value="EF-hand-dom_pair"/>
</dbReference>
<keyword evidence="7 21" id="KW-1133">Transmembrane helix</keyword>
<keyword evidence="8" id="KW-0770">Synapse</keyword>
<dbReference type="GO" id="GO:0038023">
    <property type="term" value="F:signaling receptor activity"/>
    <property type="evidence" value="ECO:0007669"/>
    <property type="project" value="InterPro"/>
</dbReference>
<keyword evidence="14" id="KW-1071">Ligand-gated ion channel</keyword>
<keyword evidence="3" id="KW-0813">Transport</keyword>
<evidence type="ECO:0000259" key="23">
    <source>
        <dbReference type="PROSITE" id="PS50222"/>
    </source>
</evidence>
<evidence type="ECO:0000256" key="6">
    <source>
        <dbReference type="ARBA" id="ARBA00022837"/>
    </source>
</evidence>
<evidence type="ECO:0000256" key="7">
    <source>
        <dbReference type="ARBA" id="ARBA00022989"/>
    </source>
</evidence>
<keyword evidence="12" id="KW-0325">Glycoprotein</keyword>
<evidence type="ECO:0000313" key="24">
    <source>
        <dbReference type="EMBL" id="CAD5216584.1"/>
    </source>
</evidence>
<feature type="disulfide bond" evidence="19">
    <location>
        <begin position="750"/>
        <end position="807"/>
    </location>
</feature>
<evidence type="ECO:0000256" key="15">
    <source>
        <dbReference type="ARBA" id="ARBA00023303"/>
    </source>
</evidence>
<evidence type="ECO:0000256" key="8">
    <source>
        <dbReference type="ARBA" id="ARBA00023018"/>
    </source>
</evidence>
<dbReference type="PRINTS" id="PR00177">
    <property type="entry name" value="NMDARECEPTOR"/>
</dbReference>
<evidence type="ECO:0000256" key="18">
    <source>
        <dbReference type="PIRSR" id="PIRSR601508-2"/>
    </source>
</evidence>
<feature type="compositionally biased region" description="Polar residues" evidence="20">
    <location>
        <begin position="890"/>
        <end position="899"/>
    </location>
</feature>
<keyword evidence="11" id="KW-0675">Receptor</keyword>
<dbReference type="PROSITE" id="PS00018">
    <property type="entry name" value="EF_HAND_1"/>
    <property type="match status" value="2"/>
</dbReference>
<dbReference type="GO" id="GO:0045211">
    <property type="term" value="C:postsynaptic membrane"/>
    <property type="evidence" value="ECO:0007669"/>
    <property type="project" value="UniProtKB-SubCell"/>
</dbReference>
<dbReference type="FunFam" id="3.40.190.10:FF:000010">
    <property type="entry name" value="glutamate receptor ionotropic, NMDA 1 isoform X1"/>
    <property type="match status" value="1"/>
</dbReference>
<evidence type="ECO:0000256" key="16">
    <source>
        <dbReference type="ARBA" id="ARBA00034100"/>
    </source>
</evidence>
<dbReference type="OrthoDB" id="5984008at2759"/>
<feature type="binding site" evidence="17">
    <location>
        <position position="525"/>
    </location>
    <ligand>
        <name>L-glutamate</name>
        <dbReference type="ChEBI" id="CHEBI:29985"/>
    </ligand>
</feature>
<keyword evidence="4" id="KW-1003">Cell membrane</keyword>
<evidence type="ECO:0000256" key="12">
    <source>
        <dbReference type="ARBA" id="ARBA00023180"/>
    </source>
</evidence>
<feature type="signal peptide" evidence="22">
    <location>
        <begin position="1"/>
        <end position="19"/>
    </location>
</feature>
<keyword evidence="9" id="KW-0406">Ion transport</keyword>
<proteinExistence type="inferred from homology"/>
<dbReference type="Pfam" id="PF10613">
    <property type="entry name" value="Lig_chan-Glu_bd"/>
    <property type="match status" value="1"/>
</dbReference>
<dbReference type="PROSITE" id="PS50222">
    <property type="entry name" value="EF_HAND_2"/>
    <property type="match status" value="2"/>
</dbReference>
<dbReference type="GO" id="GO:0005509">
    <property type="term" value="F:calcium ion binding"/>
    <property type="evidence" value="ECO:0007669"/>
    <property type="project" value="InterPro"/>
</dbReference>
<evidence type="ECO:0000256" key="1">
    <source>
        <dbReference type="ARBA" id="ARBA00004651"/>
    </source>
</evidence>
<feature type="chain" id="PRO_5036204436" evidence="22">
    <location>
        <begin position="20"/>
        <end position="1189"/>
    </location>
</feature>
<dbReference type="InterPro" id="IPR001828">
    <property type="entry name" value="ANF_lig-bd_rcpt"/>
</dbReference>
<dbReference type="GO" id="GO:0015276">
    <property type="term" value="F:ligand-gated monoatomic ion channel activity"/>
    <property type="evidence" value="ECO:0007669"/>
    <property type="project" value="InterPro"/>
</dbReference>
<evidence type="ECO:0000256" key="13">
    <source>
        <dbReference type="ARBA" id="ARBA00023257"/>
    </source>
</evidence>
<evidence type="ECO:0000256" key="5">
    <source>
        <dbReference type="ARBA" id="ARBA00022692"/>
    </source>
</evidence>
<dbReference type="EMBL" id="CAJFCV020000002">
    <property type="protein sequence ID" value="CAG9099889.1"/>
    <property type="molecule type" value="Genomic_DNA"/>
</dbReference>
<dbReference type="InterPro" id="IPR001508">
    <property type="entry name" value="Iono_Glu_rcpt_met"/>
</dbReference>
<feature type="transmembrane region" description="Helical" evidence="21">
    <location>
        <begin position="563"/>
        <end position="582"/>
    </location>
</feature>
<dbReference type="AlphaFoldDB" id="A0A7I8WX86"/>
<dbReference type="SMART" id="SM00079">
    <property type="entry name" value="PBPe"/>
    <property type="match status" value="1"/>
</dbReference>
<feature type="transmembrane region" description="Helical" evidence="21">
    <location>
        <begin position="637"/>
        <end position="663"/>
    </location>
</feature>
<evidence type="ECO:0000256" key="11">
    <source>
        <dbReference type="ARBA" id="ARBA00023170"/>
    </source>
</evidence>
<keyword evidence="10 21" id="KW-0472">Membrane</keyword>
<evidence type="ECO:0000256" key="21">
    <source>
        <dbReference type="SAM" id="Phobius"/>
    </source>
</evidence>
<feature type="domain" description="EF-hand" evidence="23">
    <location>
        <begin position="1107"/>
        <end position="1134"/>
    </location>
</feature>
<dbReference type="PANTHER" id="PTHR18966">
    <property type="entry name" value="IONOTROPIC GLUTAMATE RECEPTOR"/>
    <property type="match status" value="1"/>
</dbReference>
<dbReference type="InterPro" id="IPR015683">
    <property type="entry name" value="Ionotropic_Glu_rcpt"/>
</dbReference>
<dbReference type="InterPro" id="IPR019594">
    <property type="entry name" value="Glu/Gly-bd"/>
</dbReference>
<dbReference type="Proteomes" id="UP000659654">
    <property type="component" value="Unassembled WGS sequence"/>
</dbReference>
<keyword evidence="22" id="KW-0732">Signal</keyword>
<feature type="site" description="Interaction with the cone snail toxin Con-ikot-ikot" evidence="18">
    <location>
        <position position="700"/>
    </location>
</feature>
<evidence type="ECO:0000256" key="2">
    <source>
        <dbReference type="ARBA" id="ARBA00008685"/>
    </source>
</evidence>
<keyword evidence="13" id="KW-0628">Postsynaptic cell membrane</keyword>
<feature type="site" description="Interaction with the cone snail toxin Con-ikot-ikot" evidence="18">
    <location>
        <position position="784"/>
    </location>
</feature>
<dbReference type="EMBL" id="CAJFDI010000002">
    <property type="protein sequence ID" value="CAD5216584.1"/>
    <property type="molecule type" value="Genomic_DNA"/>
</dbReference>
<evidence type="ECO:0000256" key="14">
    <source>
        <dbReference type="ARBA" id="ARBA00023286"/>
    </source>
</evidence>
<gene>
    <name evidence="24" type="ORF">BXYJ_LOCUS4608</name>
</gene>
<dbReference type="InterPro" id="IPR001320">
    <property type="entry name" value="Iontro_rcpt_C"/>
</dbReference>
<dbReference type="Gene3D" id="3.40.190.10">
    <property type="entry name" value="Periplasmic binding protein-like II"/>
    <property type="match status" value="3"/>
</dbReference>
<feature type="transmembrane region" description="Helical" evidence="21">
    <location>
        <begin position="826"/>
        <end position="847"/>
    </location>
</feature>
<feature type="binding site" evidence="17">
    <location>
        <position position="695"/>
    </location>
    <ligand>
        <name>L-glutamate</name>
        <dbReference type="ChEBI" id="CHEBI:29985"/>
    </ligand>
</feature>
<evidence type="ECO:0000256" key="19">
    <source>
        <dbReference type="PIRSR" id="PIRSR601508-3"/>
    </source>
</evidence>
<dbReference type="InterPro" id="IPR002048">
    <property type="entry name" value="EF_hand_dom"/>
</dbReference>
<feature type="binding site" evidence="17">
    <location>
        <position position="738"/>
    </location>
    <ligand>
        <name>L-glutamate</name>
        <dbReference type="ChEBI" id="CHEBI:29985"/>
    </ligand>
</feature>
<dbReference type="SUPFAM" id="SSF53822">
    <property type="entry name" value="Periplasmic binding protein-like I"/>
    <property type="match status" value="1"/>
</dbReference>
<reference evidence="24" key="1">
    <citation type="submission" date="2020-09" db="EMBL/GenBank/DDBJ databases">
        <authorList>
            <person name="Kikuchi T."/>
        </authorList>
    </citation>
    <scope>NUCLEOTIDE SEQUENCE</scope>
    <source>
        <strain evidence="24">Ka4C1</strain>
    </source>
</reference>
<feature type="transmembrane region" description="Helical" evidence="21">
    <location>
        <begin position="927"/>
        <end position="945"/>
    </location>
</feature>
<comment type="similarity">
    <text evidence="2">Belongs to the glutamate-gated ion channel (TC 1.A.10.1) family.</text>
</comment>
<dbReference type="SUPFAM" id="SSF47473">
    <property type="entry name" value="EF-hand"/>
    <property type="match status" value="1"/>
</dbReference>
<evidence type="ECO:0000256" key="10">
    <source>
        <dbReference type="ARBA" id="ARBA00023136"/>
    </source>
</evidence>
<feature type="domain" description="EF-hand" evidence="23">
    <location>
        <begin position="1057"/>
        <end position="1092"/>
    </location>
</feature>
<dbReference type="Pfam" id="PF00060">
    <property type="entry name" value="Lig_chan"/>
    <property type="match status" value="1"/>
</dbReference>
<keyword evidence="15" id="KW-0407">Ion channel</keyword>